<gene>
    <name evidence="2" type="ORF">EV199_4299</name>
</gene>
<feature type="transmembrane region" description="Helical" evidence="1">
    <location>
        <begin position="7"/>
        <end position="24"/>
    </location>
</feature>
<evidence type="ECO:0000313" key="2">
    <source>
        <dbReference type="EMBL" id="RZS72380.1"/>
    </source>
</evidence>
<keyword evidence="1" id="KW-0812">Transmembrane</keyword>
<evidence type="ECO:0000256" key="1">
    <source>
        <dbReference type="SAM" id="Phobius"/>
    </source>
</evidence>
<dbReference type="RefSeq" id="WP_127128710.1">
    <property type="nucleotide sequence ID" value="NZ_CP042431.1"/>
</dbReference>
<dbReference type="Proteomes" id="UP000293874">
    <property type="component" value="Unassembled WGS sequence"/>
</dbReference>
<protein>
    <submittedName>
        <fullName evidence="2">Uncharacterized protein</fullName>
    </submittedName>
</protein>
<sequence length="60" mass="6563">MNKPTTMAFLTILVSLYFIISGLLKMSKHASGSFLHSWGILLLLAGVAGTIWKLAEITKK</sequence>
<dbReference type="EMBL" id="SGXA01000002">
    <property type="protein sequence ID" value="RZS72380.1"/>
    <property type="molecule type" value="Genomic_DNA"/>
</dbReference>
<keyword evidence="1" id="KW-0472">Membrane</keyword>
<keyword evidence="3" id="KW-1185">Reference proteome</keyword>
<keyword evidence="1" id="KW-1133">Transmembrane helix</keyword>
<comment type="caution">
    <text evidence="2">The sequence shown here is derived from an EMBL/GenBank/DDBJ whole genome shotgun (WGS) entry which is preliminary data.</text>
</comment>
<reference evidence="2 3" key="1">
    <citation type="submission" date="2019-02" db="EMBL/GenBank/DDBJ databases">
        <title>Genomic Encyclopedia of Type Strains, Phase IV (KMG-IV): sequencing the most valuable type-strain genomes for metagenomic binning, comparative biology and taxonomic classification.</title>
        <authorList>
            <person name="Goeker M."/>
        </authorList>
    </citation>
    <scope>NUCLEOTIDE SEQUENCE [LARGE SCALE GENOMIC DNA]</scope>
    <source>
        <strain evidence="2 3">DSM 18116</strain>
    </source>
</reference>
<feature type="transmembrane region" description="Helical" evidence="1">
    <location>
        <begin position="36"/>
        <end position="55"/>
    </location>
</feature>
<proteinExistence type="predicted"/>
<accession>A0A4Q7MYY2</accession>
<dbReference type="AlphaFoldDB" id="A0A4Q7MYY2"/>
<organism evidence="2 3">
    <name type="scientific">Pseudobacter ginsenosidimutans</name>
    <dbReference type="NCBI Taxonomy" id="661488"/>
    <lineage>
        <taxon>Bacteria</taxon>
        <taxon>Pseudomonadati</taxon>
        <taxon>Bacteroidota</taxon>
        <taxon>Chitinophagia</taxon>
        <taxon>Chitinophagales</taxon>
        <taxon>Chitinophagaceae</taxon>
        <taxon>Pseudobacter</taxon>
    </lineage>
</organism>
<dbReference type="OrthoDB" id="9866785at2"/>
<name>A0A4Q7MYY2_9BACT</name>
<evidence type="ECO:0000313" key="3">
    <source>
        <dbReference type="Proteomes" id="UP000293874"/>
    </source>
</evidence>